<feature type="compositionally biased region" description="Acidic residues" evidence="1">
    <location>
        <begin position="203"/>
        <end position="213"/>
    </location>
</feature>
<sequence>MEDLIATLNGNMHVSQELAELENFKAHLARTLVIPAPISPELDGQIPRARAPSLANGMGYHLDDMPLPPSHQPFPSPVAQYASFDFGGDMGGELGLPEYPASSFTPTYSYDQRSASHASVPTHAQLQEESIAALKSAFAGDAFASTVTWAQPAVNEKQADPWRMFQSNGASVFGSFGQQQASHNALGFGAPPVDNEPVPQYSQEDESMDEDMAEAALDFSEEERAVNDSYYPDPYGISRWQ</sequence>
<keyword evidence="3" id="KW-1185">Reference proteome</keyword>
<dbReference type="Proteomes" id="UP000827549">
    <property type="component" value="Chromosome 1"/>
</dbReference>
<accession>A0AAF0Y2Z5</accession>
<evidence type="ECO:0000256" key="1">
    <source>
        <dbReference type="SAM" id="MobiDB-lite"/>
    </source>
</evidence>
<reference evidence="2" key="1">
    <citation type="submission" date="2023-10" db="EMBL/GenBank/DDBJ databases">
        <authorList>
            <person name="Noh H."/>
        </authorList>
    </citation>
    <scope>NUCLEOTIDE SEQUENCE</scope>
    <source>
        <strain evidence="2">DUCC4014</strain>
    </source>
</reference>
<name>A0AAF0Y2Z5_9TREE</name>
<dbReference type="GeneID" id="87803522"/>
<organism evidence="2 3">
    <name type="scientific">Vanrija pseudolonga</name>
    <dbReference type="NCBI Taxonomy" id="143232"/>
    <lineage>
        <taxon>Eukaryota</taxon>
        <taxon>Fungi</taxon>
        <taxon>Dikarya</taxon>
        <taxon>Basidiomycota</taxon>
        <taxon>Agaricomycotina</taxon>
        <taxon>Tremellomycetes</taxon>
        <taxon>Trichosporonales</taxon>
        <taxon>Trichosporonaceae</taxon>
        <taxon>Vanrija</taxon>
    </lineage>
</organism>
<dbReference type="AlphaFoldDB" id="A0AAF0Y2Z5"/>
<dbReference type="EMBL" id="CP086714">
    <property type="protein sequence ID" value="WOO76636.1"/>
    <property type="molecule type" value="Genomic_DNA"/>
</dbReference>
<gene>
    <name evidence="2" type="ORF">LOC62_01G000263</name>
</gene>
<dbReference type="RefSeq" id="XP_062622668.1">
    <property type="nucleotide sequence ID" value="XM_062766684.1"/>
</dbReference>
<evidence type="ECO:0000313" key="3">
    <source>
        <dbReference type="Proteomes" id="UP000827549"/>
    </source>
</evidence>
<evidence type="ECO:0000313" key="2">
    <source>
        <dbReference type="EMBL" id="WOO76636.1"/>
    </source>
</evidence>
<protein>
    <submittedName>
        <fullName evidence="2">Uncharacterized protein</fullName>
    </submittedName>
</protein>
<feature type="region of interest" description="Disordered" evidence="1">
    <location>
        <begin position="184"/>
        <end position="213"/>
    </location>
</feature>
<proteinExistence type="predicted"/>